<dbReference type="RefSeq" id="WP_329774913.1">
    <property type="nucleotide sequence ID" value="NZ_JAYDYW010000006.1"/>
</dbReference>
<dbReference type="Pfam" id="PF17992">
    <property type="entry name" value="Agarase_CBM"/>
    <property type="match status" value="1"/>
</dbReference>
<feature type="chain" id="PRO_5045215119" evidence="3">
    <location>
        <begin position="27"/>
        <end position="977"/>
    </location>
</feature>
<reference evidence="6 7" key="2">
    <citation type="submission" date="2023-12" db="EMBL/GenBank/DDBJ databases">
        <authorList>
            <consortium name="Cladostephus spongiosus"/>
            <person name="Lorente B."/>
            <person name="Cabral C."/>
            <person name="Frias J."/>
            <person name="Faria J."/>
            <person name="Toubarro D."/>
        </authorList>
    </citation>
    <scope>NUCLEOTIDE SEQUENCE [LARGE SCALE GENOMIC DNA]</scope>
    <source>
        <strain evidence="6 7">ZMCS4</strain>
    </source>
</reference>
<accession>A0ABU7G3S2</accession>
<sequence>MLFKKSNLAILVSVVLAGVSTSNVIADDTKQSSENAATSGDMTSAATPLDFTEAAVLEKITHSHSQFSVVKKTAQQSKDGLKLNFDAISEAEAQSKWPNVKIHSKSGPWDWNTKGGLKVALENPGSEDVRIEMKVSDNIGIMGSADNQVDLPIILPAGKTTIVDFLFNGTQMNIEGYRGGSKLNLKSIAEIQFYSVGPIAAQEVIIRDLNFIERTGDFVKSEAREAQVIAAPIPTILSLADFNDGSKGIVSKTHGTTITSVDRGQGKGLKIDYAADASYPSVTFSADKPWNWSEHGDFTLAFDVENTSEAGAQLFIRVDDDVNEKQGGSANGVIHSRTGYVQLPAGEAGTYYFTLEELAKTLDSGMRGEPPKKSYQAQAINFGWGEQKLDLSNIVSFQLYMQDLQSDVGLVIDNIRLVPNLSADTSRYEGLLDEFGQFANEDWAEKVHSAEELQSRAKADVKLIDAAKQMDDRTPYGGWKQGPKLEATGYFRTEKVDGKWSLVDPSGYLYFATGLDNIRMDDTYTTTGVGFTDLVLSEDLSLRPSQISQDSYVDNQDSRSVASDLRNSMFTWLPSYKDALAQNYQYSTMIHTGPLEHGEVYSFYSANLQRKYAPDSRDEAIAVWRDVTLARMLDWGFTSLGNWADPSFYGNQKVAYVANGWIVGDHQRINTGNDYWGPMHDPYDPEFVESVKTMAMQVAAEVEQDPWCIGTFVDNEMSWGNTEFDANHYALAIAALRADAKDSFAKAAFVGLLEAKYAQDLQALNKAWGSELKSWDELAKGYVHQGELSEALKADYSMFLADHSDRYFAIVQQQMKQVMPNHLYLGARFTEWGITPEAAKSAAQYVDVMSYNLYGNDMSKGDWSHLAELDMPSIIGEFHFGATDSGMFHPGLVAADTQQGRAEKYAHYMDSVIANPYFVGAHWFQYLDSPTTGRAWDGENYNNGFVTVADSPYEKLVAGAAEVNRKLYPQRYPDLVK</sequence>
<evidence type="ECO:0000313" key="7">
    <source>
        <dbReference type="Proteomes" id="UP001310248"/>
    </source>
</evidence>
<dbReference type="EC" id="3.2.1.23" evidence="6"/>
<dbReference type="SUPFAM" id="SSF51445">
    <property type="entry name" value="(Trans)glycosidases"/>
    <property type="match status" value="1"/>
</dbReference>
<dbReference type="Pfam" id="PF02449">
    <property type="entry name" value="Glyco_hydro_42"/>
    <property type="match status" value="1"/>
</dbReference>
<dbReference type="InterPro" id="IPR013529">
    <property type="entry name" value="Glyco_hydro_42_N"/>
</dbReference>
<feature type="domain" description="Glycoside hydrolase family 42 N-terminal" evidence="4">
    <location>
        <begin position="685"/>
        <end position="856"/>
    </location>
</feature>
<organism evidence="6 7">
    <name type="scientific">Agarivorans aestuarii</name>
    <dbReference type="NCBI Taxonomy" id="1563703"/>
    <lineage>
        <taxon>Bacteria</taxon>
        <taxon>Pseudomonadati</taxon>
        <taxon>Pseudomonadota</taxon>
        <taxon>Gammaproteobacteria</taxon>
        <taxon>Alteromonadales</taxon>
        <taxon>Alteromonadaceae</taxon>
        <taxon>Agarivorans</taxon>
    </lineage>
</organism>
<dbReference type="Gene3D" id="2.60.120.430">
    <property type="entry name" value="Galactose-binding lectin"/>
    <property type="match status" value="2"/>
</dbReference>
<comment type="caution">
    <text evidence="6">The sequence shown here is derived from an EMBL/GenBank/DDBJ whole genome shotgun (WGS) entry which is preliminary data.</text>
</comment>
<proteinExistence type="predicted"/>
<dbReference type="GO" id="GO:0004565">
    <property type="term" value="F:beta-galactosidase activity"/>
    <property type="evidence" value="ECO:0007669"/>
    <property type="project" value="UniProtKB-EC"/>
</dbReference>
<keyword evidence="3" id="KW-0732">Signal</keyword>
<dbReference type="InterPro" id="IPR040669">
    <property type="entry name" value="Agarase_CBM"/>
</dbReference>
<keyword evidence="1 6" id="KW-0378">Hydrolase</keyword>
<evidence type="ECO:0000259" key="5">
    <source>
        <dbReference type="Pfam" id="PF17992"/>
    </source>
</evidence>
<evidence type="ECO:0000313" key="6">
    <source>
        <dbReference type="EMBL" id="MEE1673654.1"/>
    </source>
</evidence>
<protein>
    <submittedName>
        <fullName evidence="6">Beta-galactosidase</fullName>
        <ecNumber evidence="6">3.2.1.23</ecNumber>
    </submittedName>
</protein>
<gene>
    <name evidence="6" type="ORF">SNR37_003080</name>
</gene>
<keyword evidence="2 6" id="KW-0326">Glycosidase</keyword>
<name>A0ABU7G3S2_9ALTE</name>
<evidence type="ECO:0000256" key="3">
    <source>
        <dbReference type="SAM" id="SignalP"/>
    </source>
</evidence>
<feature type="domain" description="Agarase CBM-like" evidence="5">
    <location>
        <begin position="241"/>
        <end position="425"/>
    </location>
</feature>
<reference evidence="7" key="1">
    <citation type="submission" date="2023-07" db="EMBL/GenBank/DDBJ databases">
        <title>Draft genome sequence of Agarivorans aestuarii strain ZMCS4, a CAZymes producing bacteria isolated from the marine brown algae Clodostephus spongiosus.</title>
        <authorList>
            <person name="Lorente B."/>
            <person name="Cabral C."/>
            <person name="Frias J."/>
            <person name="Faria J."/>
            <person name="Toubarro D."/>
        </authorList>
    </citation>
    <scope>NUCLEOTIDE SEQUENCE [LARGE SCALE GENOMIC DNA]</scope>
    <source>
        <strain evidence="7">ZMCS4</strain>
    </source>
</reference>
<evidence type="ECO:0000256" key="2">
    <source>
        <dbReference type="ARBA" id="ARBA00023295"/>
    </source>
</evidence>
<feature type="signal peptide" evidence="3">
    <location>
        <begin position="1"/>
        <end position="26"/>
    </location>
</feature>
<keyword evidence="7" id="KW-1185">Reference proteome</keyword>
<dbReference type="EMBL" id="JAYDYW010000006">
    <property type="protein sequence ID" value="MEE1673654.1"/>
    <property type="molecule type" value="Genomic_DNA"/>
</dbReference>
<dbReference type="Proteomes" id="UP001310248">
    <property type="component" value="Unassembled WGS sequence"/>
</dbReference>
<dbReference type="InterPro" id="IPR017853">
    <property type="entry name" value="GH"/>
</dbReference>
<evidence type="ECO:0000259" key="4">
    <source>
        <dbReference type="Pfam" id="PF02449"/>
    </source>
</evidence>
<evidence type="ECO:0000256" key="1">
    <source>
        <dbReference type="ARBA" id="ARBA00022801"/>
    </source>
</evidence>
<dbReference type="Gene3D" id="3.20.20.80">
    <property type="entry name" value="Glycosidases"/>
    <property type="match status" value="1"/>
</dbReference>